<accession>A0A7J7RT33</accession>
<gene>
    <name evidence="1" type="ORF">mPipKuh1_010368</name>
</gene>
<name>A0A7J7RT33_PIPKU</name>
<evidence type="ECO:0000313" key="2">
    <source>
        <dbReference type="Proteomes" id="UP000558488"/>
    </source>
</evidence>
<dbReference type="AlphaFoldDB" id="A0A7J7RT33"/>
<keyword evidence="2" id="KW-1185">Reference proteome</keyword>
<sequence length="240" mass="25165">MGVQEFTCAGEHAPGPLPVCTPGPCVLEPAVVLASGGSLRPTGFPRTRGPCPRPCVSVAAREMCLPSGSTLFSCVPAASGPKDRARQDSRLGSEGVSEGCVSCVQASFTGKTLVKGRWWVPSGSHPVPPLLLPLPSLRPFLGVICPEAAQRGTPSTSHPWTRTCPAPRLVTWCACEAGRVHGAGRRPGPELPRVCCLVSSASGCCFCPRWPSPGCLSGSRSEDGDLSFRMQGFLNSRFQP</sequence>
<reference evidence="1 2" key="1">
    <citation type="journal article" date="2020" name="Nature">
        <title>Six reference-quality genomes reveal evolution of bat adaptations.</title>
        <authorList>
            <person name="Jebb D."/>
            <person name="Huang Z."/>
            <person name="Pippel M."/>
            <person name="Hughes G.M."/>
            <person name="Lavrichenko K."/>
            <person name="Devanna P."/>
            <person name="Winkler S."/>
            <person name="Jermiin L.S."/>
            <person name="Skirmuntt E.C."/>
            <person name="Katzourakis A."/>
            <person name="Burkitt-Gray L."/>
            <person name="Ray D.A."/>
            <person name="Sullivan K.A.M."/>
            <person name="Roscito J.G."/>
            <person name="Kirilenko B.M."/>
            <person name="Davalos L.M."/>
            <person name="Corthals A.P."/>
            <person name="Power M.L."/>
            <person name="Jones G."/>
            <person name="Ransome R.D."/>
            <person name="Dechmann D.K.N."/>
            <person name="Locatelli A.G."/>
            <person name="Puechmaille S.J."/>
            <person name="Fedrigo O."/>
            <person name="Jarvis E.D."/>
            <person name="Hiller M."/>
            <person name="Vernes S.C."/>
            <person name="Myers E.W."/>
            <person name="Teeling E.C."/>
        </authorList>
    </citation>
    <scope>NUCLEOTIDE SEQUENCE [LARGE SCALE GENOMIC DNA]</scope>
    <source>
        <strain evidence="1">MPipKuh1</strain>
        <tissue evidence="1">Flight muscle</tissue>
    </source>
</reference>
<comment type="caution">
    <text evidence="1">The sequence shown here is derived from an EMBL/GenBank/DDBJ whole genome shotgun (WGS) entry which is preliminary data.</text>
</comment>
<evidence type="ECO:0000313" key="1">
    <source>
        <dbReference type="EMBL" id="KAF6279336.1"/>
    </source>
</evidence>
<organism evidence="1 2">
    <name type="scientific">Pipistrellus kuhlii</name>
    <name type="common">Kuhl's pipistrelle</name>
    <dbReference type="NCBI Taxonomy" id="59472"/>
    <lineage>
        <taxon>Eukaryota</taxon>
        <taxon>Metazoa</taxon>
        <taxon>Chordata</taxon>
        <taxon>Craniata</taxon>
        <taxon>Vertebrata</taxon>
        <taxon>Euteleostomi</taxon>
        <taxon>Mammalia</taxon>
        <taxon>Eutheria</taxon>
        <taxon>Laurasiatheria</taxon>
        <taxon>Chiroptera</taxon>
        <taxon>Yangochiroptera</taxon>
        <taxon>Vespertilionidae</taxon>
        <taxon>Pipistrellus</taxon>
    </lineage>
</organism>
<dbReference type="EMBL" id="JACAGB010000060">
    <property type="protein sequence ID" value="KAF6279336.1"/>
    <property type="molecule type" value="Genomic_DNA"/>
</dbReference>
<dbReference type="Proteomes" id="UP000558488">
    <property type="component" value="Unassembled WGS sequence"/>
</dbReference>
<proteinExistence type="predicted"/>
<protein>
    <submittedName>
        <fullName evidence="1">Uncharacterized protein</fullName>
    </submittedName>
</protein>